<dbReference type="InterPro" id="IPR006311">
    <property type="entry name" value="TAT_signal"/>
</dbReference>
<sequence>MENRRQFIKKGMMGAAGLAIGGMGLSAKSYASIMGANERINIAVVGLNGRGQSHIQAWAGMKDVRLKTLCDVHTELFSSRAKMVSDKTGESPSTEWDMRKVFDDEDIDAVSFATPNFWHALGTIWACQAGKHVYVEKPAMHNIWEGRKMIEAARKYNRRVQVGFQNRSISNVMQAIQFLHDGGIGDVFMARGLCIKPRKSFGIAKNSEPPKTLHYDMWLGPVSWRPYNEKRDLYNWHWFWDTGSGDTGNQGPHQFDIARWGLNKQEHPVTVFSTGGIYGWRPDQCAQETPDTQISLFKYNDGKVLEFETRGRASNGEGDLGVKIGNLFYGTEGHLEIDGSTWKAFREGEKKPFAGSKTAGTSNESISLTGPTAEGHFANFIAALRSGNNDDLHCDINTGFTSTVLPLMANISYRLKRELHFMGGDVKLEKFANDPEANAMLTRAYRPPYVVPDQV</sequence>
<dbReference type="Proteomes" id="UP001501207">
    <property type="component" value="Unassembled WGS sequence"/>
</dbReference>
<dbReference type="EMBL" id="BAABFN010000005">
    <property type="protein sequence ID" value="GAA4312381.1"/>
    <property type="molecule type" value="Genomic_DNA"/>
</dbReference>
<evidence type="ECO:0000259" key="1">
    <source>
        <dbReference type="Pfam" id="PF01408"/>
    </source>
</evidence>
<evidence type="ECO:0000313" key="4">
    <source>
        <dbReference type="Proteomes" id="UP001501207"/>
    </source>
</evidence>
<dbReference type="PANTHER" id="PTHR43818:SF5">
    <property type="entry name" value="OXIDOREDUCTASE FAMILY PROTEIN"/>
    <property type="match status" value="1"/>
</dbReference>
<dbReference type="InterPro" id="IPR050463">
    <property type="entry name" value="Gfo/Idh/MocA_oxidrdct_glycsds"/>
</dbReference>
<dbReference type="SUPFAM" id="SSF51735">
    <property type="entry name" value="NAD(P)-binding Rossmann-fold domains"/>
    <property type="match status" value="1"/>
</dbReference>
<dbReference type="Pfam" id="PF19051">
    <property type="entry name" value="GFO_IDH_MocA_C2"/>
    <property type="match status" value="1"/>
</dbReference>
<dbReference type="Gene3D" id="3.40.50.720">
    <property type="entry name" value="NAD(P)-binding Rossmann-like Domain"/>
    <property type="match status" value="1"/>
</dbReference>
<proteinExistence type="predicted"/>
<accession>A0ABP8FWC9</accession>
<reference evidence="4" key="1">
    <citation type="journal article" date="2019" name="Int. J. Syst. Evol. Microbiol.">
        <title>The Global Catalogue of Microorganisms (GCM) 10K type strain sequencing project: providing services to taxonomists for standard genome sequencing and annotation.</title>
        <authorList>
            <consortium name="The Broad Institute Genomics Platform"/>
            <consortium name="The Broad Institute Genome Sequencing Center for Infectious Disease"/>
            <person name="Wu L."/>
            <person name="Ma J."/>
        </authorList>
    </citation>
    <scope>NUCLEOTIDE SEQUENCE [LARGE SCALE GENOMIC DNA]</scope>
    <source>
        <strain evidence="4">JCM 17664</strain>
    </source>
</reference>
<dbReference type="PROSITE" id="PS51318">
    <property type="entry name" value="TAT"/>
    <property type="match status" value="1"/>
</dbReference>
<dbReference type="Gene3D" id="3.30.360.10">
    <property type="entry name" value="Dihydrodipicolinate Reductase, domain 2"/>
    <property type="match status" value="1"/>
</dbReference>
<feature type="domain" description="Gfo/Idh/MocA-like oxidoreductase bacterial type C-terminal" evidence="2">
    <location>
        <begin position="207"/>
        <end position="271"/>
    </location>
</feature>
<dbReference type="InterPro" id="IPR036291">
    <property type="entry name" value="NAD(P)-bd_dom_sf"/>
</dbReference>
<dbReference type="PANTHER" id="PTHR43818">
    <property type="entry name" value="BCDNA.GH03377"/>
    <property type="match status" value="1"/>
</dbReference>
<dbReference type="InterPro" id="IPR000683">
    <property type="entry name" value="Gfo/Idh/MocA-like_OxRdtase_N"/>
</dbReference>
<dbReference type="InterPro" id="IPR043906">
    <property type="entry name" value="Gfo/Idh/MocA_OxRdtase_bact_C"/>
</dbReference>
<evidence type="ECO:0000259" key="2">
    <source>
        <dbReference type="Pfam" id="PF19051"/>
    </source>
</evidence>
<keyword evidence="4" id="KW-1185">Reference proteome</keyword>
<organism evidence="3 4">
    <name type="scientific">Compostibacter hankyongensis</name>
    <dbReference type="NCBI Taxonomy" id="1007089"/>
    <lineage>
        <taxon>Bacteria</taxon>
        <taxon>Pseudomonadati</taxon>
        <taxon>Bacteroidota</taxon>
        <taxon>Chitinophagia</taxon>
        <taxon>Chitinophagales</taxon>
        <taxon>Chitinophagaceae</taxon>
        <taxon>Compostibacter</taxon>
    </lineage>
</organism>
<name>A0ABP8FWC9_9BACT</name>
<comment type="caution">
    <text evidence="3">The sequence shown here is derived from an EMBL/GenBank/DDBJ whole genome shotgun (WGS) entry which is preliminary data.</text>
</comment>
<evidence type="ECO:0000313" key="3">
    <source>
        <dbReference type="EMBL" id="GAA4312381.1"/>
    </source>
</evidence>
<feature type="domain" description="Gfo/Idh/MocA-like oxidoreductase N-terminal" evidence="1">
    <location>
        <begin position="40"/>
        <end position="164"/>
    </location>
</feature>
<gene>
    <name evidence="3" type="ORF">GCM10023143_22030</name>
</gene>
<protein>
    <submittedName>
        <fullName evidence="3">Gfo/Idh/MocA family oxidoreductase</fullName>
    </submittedName>
</protein>
<dbReference type="RefSeq" id="WP_344979207.1">
    <property type="nucleotide sequence ID" value="NZ_BAABFN010000005.1"/>
</dbReference>
<dbReference type="SUPFAM" id="SSF55347">
    <property type="entry name" value="Glyceraldehyde-3-phosphate dehydrogenase-like, C-terminal domain"/>
    <property type="match status" value="1"/>
</dbReference>
<dbReference type="Pfam" id="PF01408">
    <property type="entry name" value="GFO_IDH_MocA"/>
    <property type="match status" value="1"/>
</dbReference>